<keyword evidence="3" id="KW-1185">Reference proteome</keyword>
<evidence type="ECO:0000256" key="1">
    <source>
        <dbReference type="SAM" id="MobiDB-lite"/>
    </source>
</evidence>
<evidence type="ECO:0000313" key="3">
    <source>
        <dbReference type="Proteomes" id="UP001221757"/>
    </source>
</evidence>
<proteinExistence type="predicted"/>
<protein>
    <submittedName>
        <fullName evidence="2">Uncharacterized protein</fullName>
    </submittedName>
</protein>
<accession>A0AAD7CS57</accession>
<dbReference type="Proteomes" id="UP001221757">
    <property type="component" value="Unassembled WGS sequence"/>
</dbReference>
<feature type="compositionally biased region" description="Pro residues" evidence="1">
    <location>
        <begin position="99"/>
        <end position="109"/>
    </location>
</feature>
<name>A0AAD7CS57_MYCRO</name>
<evidence type="ECO:0000313" key="2">
    <source>
        <dbReference type="EMBL" id="KAJ7660478.1"/>
    </source>
</evidence>
<gene>
    <name evidence="2" type="ORF">B0H17DRAFT_1337357</name>
</gene>
<sequence length="148" mass="16745">MSKNFGVYCYTEAACSLLRAYFSPLYPIFLRLHSVYYHNIHDGIRPLPGRLQAALRDAGVHRALDAEHTRATQQMQMQTQRPHPGFGNVYPVPCSHTTAPPPDTTPCPPSNRSSHTSHTSRTRRPVRGWSRPSFKRIELDGAEVPRPQ</sequence>
<comment type="caution">
    <text evidence="2">The sequence shown here is derived from an EMBL/GenBank/DDBJ whole genome shotgun (WGS) entry which is preliminary data.</text>
</comment>
<dbReference type="EMBL" id="JARKIE010000261">
    <property type="protein sequence ID" value="KAJ7660478.1"/>
    <property type="molecule type" value="Genomic_DNA"/>
</dbReference>
<feature type="region of interest" description="Disordered" evidence="1">
    <location>
        <begin position="67"/>
        <end position="148"/>
    </location>
</feature>
<reference evidence="2" key="1">
    <citation type="submission" date="2023-03" db="EMBL/GenBank/DDBJ databases">
        <title>Massive genome expansion in bonnet fungi (Mycena s.s.) driven by repeated elements and novel gene families across ecological guilds.</title>
        <authorList>
            <consortium name="Lawrence Berkeley National Laboratory"/>
            <person name="Harder C.B."/>
            <person name="Miyauchi S."/>
            <person name="Viragh M."/>
            <person name="Kuo A."/>
            <person name="Thoen E."/>
            <person name="Andreopoulos B."/>
            <person name="Lu D."/>
            <person name="Skrede I."/>
            <person name="Drula E."/>
            <person name="Henrissat B."/>
            <person name="Morin E."/>
            <person name="Kohler A."/>
            <person name="Barry K."/>
            <person name="LaButti K."/>
            <person name="Morin E."/>
            <person name="Salamov A."/>
            <person name="Lipzen A."/>
            <person name="Mereny Z."/>
            <person name="Hegedus B."/>
            <person name="Baldrian P."/>
            <person name="Stursova M."/>
            <person name="Weitz H."/>
            <person name="Taylor A."/>
            <person name="Grigoriev I.V."/>
            <person name="Nagy L.G."/>
            <person name="Martin F."/>
            <person name="Kauserud H."/>
        </authorList>
    </citation>
    <scope>NUCLEOTIDE SEQUENCE</scope>
    <source>
        <strain evidence="2">CBHHK067</strain>
    </source>
</reference>
<organism evidence="2 3">
    <name type="scientific">Mycena rosella</name>
    <name type="common">Pink bonnet</name>
    <name type="synonym">Agaricus rosellus</name>
    <dbReference type="NCBI Taxonomy" id="1033263"/>
    <lineage>
        <taxon>Eukaryota</taxon>
        <taxon>Fungi</taxon>
        <taxon>Dikarya</taxon>
        <taxon>Basidiomycota</taxon>
        <taxon>Agaricomycotina</taxon>
        <taxon>Agaricomycetes</taxon>
        <taxon>Agaricomycetidae</taxon>
        <taxon>Agaricales</taxon>
        <taxon>Marasmiineae</taxon>
        <taxon>Mycenaceae</taxon>
        <taxon>Mycena</taxon>
    </lineage>
</organism>
<dbReference type="AlphaFoldDB" id="A0AAD7CS57"/>